<evidence type="ECO:0000256" key="3">
    <source>
        <dbReference type="ARBA" id="ARBA00023125"/>
    </source>
</evidence>
<dbReference type="PANTHER" id="PTHR30408">
    <property type="entry name" value="TYPE-1 RESTRICTION ENZYME ECOKI SPECIFICITY PROTEIN"/>
    <property type="match status" value="1"/>
</dbReference>
<feature type="domain" description="Type I restriction modification DNA specificity" evidence="4">
    <location>
        <begin position="212"/>
        <end position="338"/>
    </location>
</feature>
<name>A0A644X3J8_9ZZZZ</name>
<dbReference type="CDD" id="cd17498">
    <property type="entry name" value="RMtype1_S_Aco12261I-TRD1-CR1_like"/>
    <property type="match status" value="1"/>
</dbReference>
<keyword evidence="3" id="KW-0238">DNA-binding</keyword>
<dbReference type="Gene3D" id="3.90.220.20">
    <property type="entry name" value="DNA methylase specificity domains"/>
    <property type="match status" value="2"/>
</dbReference>
<protein>
    <recommendedName>
        <fullName evidence="4">Type I restriction modification DNA specificity domain-containing protein</fullName>
    </recommendedName>
</protein>
<dbReference type="InterPro" id="IPR044946">
    <property type="entry name" value="Restrct_endonuc_typeI_TRD_sf"/>
</dbReference>
<dbReference type="SUPFAM" id="SSF116734">
    <property type="entry name" value="DNA methylase specificity domain"/>
    <property type="match status" value="2"/>
</dbReference>
<evidence type="ECO:0000256" key="1">
    <source>
        <dbReference type="ARBA" id="ARBA00010923"/>
    </source>
</evidence>
<dbReference type="InterPro" id="IPR000055">
    <property type="entry name" value="Restrct_endonuc_typeI_TRD"/>
</dbReference>
<accession>A0A644X3J8</accession>
<dbReference type="EMBL" id="VSSQ01001721">
    <property type="protein sequence ID" value="MPM10649.1"/>
    <property type="molecule type" value="Genomic_DNA"/>
</dbReference>
<dbReference type="GO" id="GO:0003677">
    <property type="term" value="F:DNA binding"/>
    <property type="evidence" value="ECO:0007669"/>
    <property type="project" value="UniProtKB-KW"/>
</dbReference>
<comment type="similarity">
    <text evidence="1">Belongs to the type-I restriction system S methylase family.</text>
</comment>
<organism evidence="5">
    <name type="scientific">bioreactor metagenome</name>
    <dbReference type="NCBI Taxonomy" id="1076179"/>
    <lineage>
        <taxon>unclassified sequences</taxon>
        <taxon>metagenomes</taxon>
        <taxon>ecological metagenomes</taxon>
    </lineage>
</organism>
<dbReference type="GO" id="GO:0009307">
    <property type="term" value="P:DNA restriction-modification system"/>
    <property type="evidence" value="ECO:0007669"/>
    <property type="project" value="UniProtKB-KW"/>
</dbReference>
<dbReference type="AlphaFoldDB" id="A0A644X3J8"/>
<dbReference type="Pfam" id="PF01420">
    <property type="entry name" value="Methylase_S"/>
    <property type="match status" value="2"/>
</dbReference>
<reference evidence="5" key="1">
    <citation type="submission" date="2019-08" db="EMBL/GenBank/DDBJ databases">
        <authorList>
            <person name="Kucharzyk K."/>
            <person name="Murdoch R.W."/>
            <person name="Higgins S."/>
            <person name="Loffler F."/>
        </authorList>
    </citation>
    <scope>NUCLEOTIDE SEQUENCE</scope>
</reference>
<evidence type="ECO:0000313" key="5">
    <source>
        <dbReference type="EMBL" id="MPM10649.1"/>
    </source>
</evidence>
<dbReference type="PANTHER" id="PTHR30408:SF13">
    <property type="entry name" value="TYPE I RESTRICTION ENZYME HINDI SPECIFICITY SUBUNIT"/>
    <property type="match status" value="1"/>
</dbReference>
<evidence type="ECO:0000256" key="2">
    <source>
        <dbReference type="ARBA" id="ARBA00022747"/>
    </source>
</evidence>
<keyword evidence="2" id="KW-0680">Restriction system</keyword>
<gene>
    <name evidence="5" type="ORF">SDC9_56983</name>
</gene>
<sequence length="410" mass="47183">MSFSEWREVKLEEIIEIEMGQSPKSEFYNQTGEGLPFLQGNRTFGDKYPYFDTYCTENKKIANTNDVIMSVRAPVGDLNIAQTKISLGRGVCAMRLKGEQNSNYLFYLMKHNIKEMINRESGTVFGSVNKKDILGLEVKITNNKFEQKAIAHILSTLDDKIEVNNQINKILEDMAKVIFKQWFVDYEYPNENSEPYKSNGGEMVESELGMIPKGWEVKELGEIIDIIKQGTKPGEHLKDRKYNPIDTLPMKSIAINDFKPYEEAKSSLILFEKYDILIGAMRVYFHRVNLAPYKGITRTTTFVLRSKRIQDVPYNLFLLNMDETIDYAERTSKGSTMPYAVWDNGMSNILVAYSNQELRNKFFQIIQPMLETIMKKSAENEVLIKLRDSLLPKLMSGEIRVPLDEEGDVS</sequence>
<comment type="caution">
    <text evidence="5">The sequence shown here is derived from an EMBL/GenBank/DDBJ whole genome shotgun (WGS) entry which is preliminary data.</text>
</comment>
<proteinExistence type="inferred from homology"/>
<feature type="domain" description="Type I restriction modification DNA specificity" evidence="4">
    <location>
        <begin position="4"/>
        <end position="172"/>
    </location>
</feature>
<evidence type="ECO:0000259" key="4">
    <source>
        <dbReference type="Pfam" id="PF01420"/>
    </source>
</evidence>
<dbReference type="InterPro" id="IPR052021">
    <property type="entry name" value="Type-I_RS_S_subunit"/>
</dbReference>